<reference evidence="2" key="1">
    <citation type="journal article" date="2020" name="Nat. Commun.">
        <title>Genome sequence of the cluster root forming white lupin.</title>
        <authorList>
            <person name="Hufnagel B."/>
            <person name="Marques A."/>
            <person name="Soriano A."/>
            <person name="Marques L."/>
            <person name="Divol F."/>
            <person name="Doumas P."/>
            <person name="Sallet E."/>
            <person name="Mancinotti D."/>
            <person name="Carrere S."/>
            <person name="Marande W."/>
            <person name="Arribat S."/>
            <person name="Keller J."/>
            <person name="Huneau C."/>
            <person name="Blein T."/>
            <person name="Aime D."/>
            <person name="Laguerre M."/>
            <person name="Taylor J."/>
            <person name="Schubert V."/>
            <person name="Nelson M."/>
            <person name="Geu-Flores F."/>
            <person name="Crespi M."/>
            <person name="Gallardo-Guerrero K."/>
            <person name="Delaux P.-M."/>
            <person name="Salse J."/>
            <person name="Berges H."/>
            <person name="Guyot R."/>
            <person name="Gouzy J."/>
            <person name="Peret B."/>
        </authorList>
    </citation>
    <scope>NUCLEOTIDE SEQUENCE [LARGE SCALE GENOMIC DNA]</scope>
    <source>
        <strain evidence="2">cv. Amiga</strain>
    </source>
</reference>
<evidence type="ECO:0000313" key="1">
    <source>
        <dbReference type="EMBL" id="KAE9597393.1"/>
    </source>
</evidence>
<keyword evidence="2" id="KW-1185">Reference proteome</keyword>
<gene>
    <name evidence="1" type="ORF">Lalb_Chr16g0386051</name>
</gene>
<dbReference type="EMBL" id="WOCE01000016">
    <property type="protein sequence ID" value="KAE9597393.1"/>
    <property type="molecule type" value="Genomic_DNA"/>
</dbReference>
<proteinExistence type="predicted"/>
<evidence type="ECO:0000313" key="2">
    <source>
        <dbReference type="Proteomes" id="UP000447434"/>
    </source>
</evidence>
<organism evidence="1 2">
    <name type="scientific">Lupinus albus</name>
    <name type="common">White lupine</name>
    <name type="synonym">Lupinus termis</name>
    <dbReference type="NCBI Taxonomy" id="3870"/>
    <lineage>
        <taxon>Eukaryota</taxon>
        <taxon>Viridiplantae</taxon>
        <taxon>Streptophyta</taxon>
        <taxon>Embryophyta</taxon>
        <taxon>Tracheophyta</taxon>
        <taxon>Spermatophyta</taxon>
        <taxon>Magnoliopsida</taxon>
        <taxon>eudicotyledons</taxon>
        <taxon>Gunneridae</taxon>
        <taxon>Pentapetalae</taxon>
        <taxon>rosids</taxon>
        <taxon>fabids</taxon>
        <taxon>Fabales</taxon>
        <taxon>Fabaceae</taxon>
        <taxon>Papilionoideae</taxon>
        <taxon>50 kb inversion clade</taxon>
        <taxon>genistoids sensu lato</taxon>
        <taxon>core genistoids</taxon>
        <taxon>Genisteae</taxon>
        <taxon>Lupinus</taxon>
    </lineage>
</organism>
<protein>
    <submittedName>
        <fullName evidence="1">Uncharacterized protein</fullName>
    </submittedName>
</protein>
<sequence length="83" mass="9539">MNFELCSVFLLVKTMDSNREPTLNTMEISKHVAIALEIFKTRQLPIYTREICHTCISHNDLGICKCLNNFQVGDKLMLPPQID</sequence>
<accession>A0A6A4NY50</accession>
<dbReference type="Proteomes" id="UP000447434">
    <property type="component" value="Chromosome 16"/>
</dbReference>
<dbReference type="AlphaFoldDB" id="A0A6A4NY50"/>
<name>A0A6A4NY50_LUPAL</name>
<comment type="caution">
    <text evidence="1">The sequence shown here is derived from an EMBL/GenBank/DDBJ whole genome shotgun (WGS) entry which is preliminary data.</text>
</comment>